<dbReference type="EMBL" id="CP011975">
    <property type="protein sequence ID" value="AKP32836.1"/>
    <property type="molecule type" value="Genomic_DNA"/>
</dbReference>
<dbReference type="EMBL" id="CQEM01000017">
    <property type="protein sequence ID" value="CNL59605.1"/>
    <property type="molecule type" value="Genomic_DNA"/>
</dbReference>
<dbReference type="RefSeq" id="WP_048617158.1">
    <property type="nucleotide sequence ID" value="NZ_CABHPU010000084.1"/>
</dbReference>
<dbReference type="SUPFAM" id="SSF159894">
    <property type="entry name" value="YgaC/TfoX-N like"/>
    <property type="match status" value="1"/>
</dbReference>
<evidence type="ECO:0000313" key="4">
    <source>
        <dbReference type="Proteomes" id="UP000069914"/>
    </source>
</evidence>
<dbReference type="NCBIfam" id="NF007843">
    <property type="entry name" value="PRK10556.1-1"/>
    <property type="match status" value="1"/>
</dbReference>
<dbReference type="OrthoDB" id="6491279at2"/>
<sequence>MYLRPDEVARVLENAGFERDYTVDQAYGYRKAGHYVYVNREARMGRTALVIHPAQKDKSLLFATPTATIRISDKYVEFPLYLAGEAEDRYGIAHGFSSREILLRYLNSMFQPI</sequence>
<accession>A0A0T9UPT5</accession>
<reference evidence="2" key="3">
    <citation type="submission" date="2015-03" db="EMBL/GenBank/DDBJ databases">
        <authorList>
            <person name="Murphy D."/>
        </authorList>
    </citation>
    <scope>NUCLEOTIDE SEQUENCE [LARGE SCALE GENOMIC DNA]</scope>
    <source>
        <strain evidence="2">IP27925</strain>
    </source>
</reference>
<dbReference type="STRING" id="28152.CH54_1570"/>
<evidence type="ECO:0000313" key="2">
    <source>
        <dbReference type="EMBL" id="CNL59605.1"/>
    </source>
</evidence>
<protein>
    <submittedName>
        <fullName evidence="2">Protein of uncharacterized function (DUF2002)</fullName>
    </submittedName>
</protein>
<reference evidence="3" key="2">
    <citation type="submission" date="2015-03" db="EMBL/GenBank/DDBJ databases">
        <authorList>
            <consortium name="Pathogen Informatics"/>
        </authorList>
    </citation>
    <scope>NUCLEOTIDE SEQUENCE [LARGE SCALE GENOMIC DNA]</scope>
    <source>
        <strain evidence="3">IP27925</strain>
    </source>
</reference>
<dbReference type="Pfam" id="PF09400">
    <property type="entry name" value="DUF2002"/>
    <property type="match status" value="1"/>
</dbReference>
<evidence type="ECO:0000313" key="3">
    <source>
        <dbReference type="Proteomes" id="UP000040088"/>
    </source>
</evidence>
<evidence type="ECO:0000313" key="1">
    <source>
        <dbReference type="EMBL" id="AKP32836.1"/>
    </source>
</evidence>
<proteinExistence type="predicted"/>
<gene>
    <name evidence="1" type="ORF">ACZ76_04355</name>
    <name evidence="2" type="ORF">ERS008460_03288</name>
</gene>
<dbReference type="Gene3D" id="3.90.1150.40">
    <property type="entry name" value="Protein of unknown function DUF2002"/>
    <property type="match status" value="1"/>
</dbReference>
<dbReference type="Proteomes" id="UP000040088">
    <property type="component" value="Unassembled WGS sequence"/>
</dbReference>
<dbReference type="Proteomes" id="UP000069914">
    <property type="component" value="Chromosome"/>
</dbReference>
<keyword evidence="4" id="KW-1185">Reference proteome</keyword>
<name>A0A0T9UPT5_YERAE</name>
<dbReference type="NCBIfam" id="NF007845">
    <property type="entry name" value="PRK10556.1-3"/>
    <property type="match status" value="1"/>
</dbReference>
<dbReference type="KEGG" id="yak:ACZ76_04355"/>
<organism evidence="2 3">
    <name type="scientific">Yersinia aleksiciae</name>
    <dbReference type="NCBI Taxonomy" id="263819"/>
    <lineage>
        <taxon>Bacteria</taxon>
        <taxon>Pseudomonadati</taxon>
        <taxon>Pseudomonadota</taxon>
        <taxon>Gammaproteobacteria</taxon>
        <taxon>Enterobacterales</taxon>
        <taxon>Yersiniaceae</taxon>
        <taxon>Yersinia</taxon>
    </lineage>
</organism>
<reference evidence="1 4" key="1">
    <citation type="journal article" date="2015" name="Genome Announc.">
        <title>De Novo Genome Sequence of Yersinia aleksiciae Y159T.</title>
        <authorList>
            <person name="Sprague L.D."/>
            <person name="Neubauer H."/>
        </authorList>
    </citation>
    <scope>NUCLEOTIDE SEQUENCE [LARGE SCALE GENOMIC DNA]</scope>
    <source>
        <strain evidence="1 4">159</strain>
    </source>
</reference>
<dbReference type="AlphaFoldDB" id="A0A0T9UPT5"/>
<dbReference type="GeneID" id="61903644"/>
<dbReference type="InterPro" id="IPR018994">
    <property type="entry name" value="DUF2002"/>
</dbReference>